<dbReference type="Pfam" id="PF02744">
    <property type="entry name" value="GalP_UDP_tr_C"/>
    <property type="match status" value="1"/>
</dbReference>
<gene>
    <name evidence="10 13" type="primary">galT</name>
    <name evidence="13" type="ORF">JG29_15550</name>
</gene>
<dbReference type="GO" id="GO:0008108">
    <property type="term" value="F:UDP-glucose:hexose-1-phosphate uridylyltransferase activity"/>
    <property type="evidence" value="ECO:0007669"/>
    <property type="project" value="UniProtKB-UniRule"/>
</dbReference>
<proteinExistence type="inferred from homology"/>
<dbReference type="Proteomes" id="UP000033695">
    <property type="component" value="Unassembled WGS sequence"/>
</dbReference>
<accession>A0A0F4KQC9</accession>
<dbReference type="EMBL" id="JXBZ01000010">
    <property type="protein sequence ID" value="KJY48209.1"/>
    <property type="molecule type" value="Genomic_DNA"/>
</dbReference>
<dbReference type="InterPro" id="IPR023425">
    <property type="entry name" value="GalP_uridyl_Trfase_II_CS"/>
</dbReference>
<dbReference type="EC" id="2.7.7.12" evidence="10"/>
<keyword evidence="6 10" id="KW-0808">Transferase</keyword>
<organism evidence="13 14">
    <name type="scientific">Bombilactobacillus mellis</name>
    <dbReference type="NCBI Taxonomy" id="1218508"/>
    <lineage>
        <taxon>Bacteria</taxon>
        <taxon>Bacillati</taxon>
        <taxon>Bacillota</taxon>
        <taxon>Bacilli</taxon>
        <taxon>Lactobacillales</taxon>
        <taxon>Lactobacillaceae</taxon>
        <taxon>Bombilactobacillus</taxon>
    </lineage>
</organism>
<dbReference type="GO" id="GO:0005737">
    <property type="term" value="C:cytoplasm"/>
    <property type="evidence" value="ECO:0007669"/>
    <property type="project" value="UniProtKB-SubCell"/>
</dbReference>
<keyword evidence="7 10" id="KW-0548">Nucleotidyltransferase</keyword>
<evidence type="ECO:0000256" key="10">
    <source>
        <dbReference type="HAMAP-Rule" id="MF_00571"/>
    </source>
</evidence>
<dbReference type="PATRIC" id="fig|1218508.4.peg.1548"/>
<dbReference type="PANTHER" id="PTHR39191">
    <property type="entry name" value="GALACTOSE-1-PHOSPHATE URIDYLYLTRANSFERASE"/>
    <property type="match status" value="1"/>
</dbReference>
<feature type="domain" description="Galactose-1-phosphate uridyl transferase C-terminal" evidence="12">
    <location>
        <begin position="242"/>
        <end position="435"/>
    </location>
</feature>
<evidence type="ECO:0000313" key="14">
    <source>
        <dbReference type="Proteomes" id="UP000033695"/>
    </source>
</evidence>
<evidence type="ECO:0000256" key="5">
    <source>
        <dbReference type="ARBA" id="ARBA00022490"/>
    </source>
</evidence>
<sequence>MKNLAQLFADQIIAQHRNFEPLDRTYLINKIYALVGEKNLQALTAQLNLLELVHALVQSAQSNHKINKTKAAADILAAQLTDLYTPRPSQINAAFWNFYQISPQAATDYFYQICQQNNYIQTAANAKNISYNTQTKYGELEITINLAKPEKDPQKIARASRQTTHTYPADQLCMDNEGYLGRADFAARTNHRIIRLNLGGEIWGFQYSPYAYFPEHCIFLSQTQRPMHIDSLTFSNLFEIVQLFPHYFVGSNADLPIVGGSVLSHDHYQGGRHVFPMMQAPLRKKFHMNAFPNIQAGIVQWPLSTIRLTSDEISPLIQASQQILTQWQHYRDETVAVRAWSGNVAHHTITPIVYRSSQQWVIDLVLRDNQTSKQYPDGIFHPHADVQHIKKENIGLIEVMGRAILPGRLQPELLEVKKFLLQQPNQIADYHLPWAQQLQQTTLITPNNVDEIIKKSLGQIFARVLEDAGVFKDDKRGHLAFARFIQALN</sequence>
<dbReference type="InterPro" id="IPR005849">
    <property type="entry name" value="GalP_Utransf_N"/>
</dbReference>
<comment type="pathway">
    <text evidence="3 10">Carbohydrate metabolism; galactose metabolism.</text>
</comment>
<evidence type="ECO:0000259" key="11">
    <source>
        <dbReference type="Pfam" id="PF01087"/>
    </source>
</evidence>
<dbReference type="AlphaFoldDB" id="A0A0F4KQC9"/>
<evidence type="ECO:0000256" key="1">
    <source>
        <dbReference type="ARBA" id="ARBA00001107"/>
    </source>
</evidence>
<comment type="similarity">
    <text evidence="4 10">Belongs to the galactose-1-phosphate uridylyltransferase type 2 family.</text>
</comment>
<dbReference type="RefSeq" id="WP_045923373.1">
    <property type="nucleotide sequence ID" value="NZ_JBHTHW010000004.1"/>
</dbReference>
<evidence type="ECO:0000259" key="12">
    <source>
        <dbReference type="Pfam" id="PF02744"/>
    </source>
</evidence>
<feature type="domain" description="Galactose-1-phosphate uridyl transferase N-terminal" evidence="11">
    <location>
        <begin position="18"/>
        <end position="226"/>
    </location>
</feature>
<dbReference type="PANTHER" id="PTHR39191:SF1">
    <property type="entry name" value="DUF4922 DOMAIN-CONTAINING PROTEIN"/>
    <property type="match status" value="1"/>
</dbReference>
<evidence type="ECO:0000256" key="2">
    <source>
        <dbReference type="ARBA" id="ARBA00004496"/>
    </source>
</evidence>
<comment type="catalytic activity">
    <reaction evidence="1 10">
        <text>alpha-D-galactose 1-phosphate + UDP-alpha-D-glucose = alpha-D-glucose 1-phosphate + UDP-alpha-D-galactose</text>
        <dbReference type="Rhea" id="RHEA:13989"/>
        <dbReference type="ChEBI" id="CHEBI:58336"/>
        <dbReference type="ChEBI" id="CHEBI:58601"/>
        <dbReference type="ChEBI" id="CHEBI:58885"/>
        <dbReference type="ChEBI" id="CHEBI:66914"/>
        <dbReference type="EC" id="2.7.7.12"/>
    </reaction>
</comment>
<keyword evidence="14" id="KW-1185">Reference proteome</keyword>
<dbReference type="OrthoDB" id="2293at2"/>
<keyword evidence="8 10" id="KW-0299">Galactose metabolism</keyword>
<dbReference type="NCBIfam" id="TIGR01239">
    <property type="entry name" value="galT_2"/>
    <property type="match status" value="1"/>
</dbReference>
<dbReference type="GO" id="GO:0006012">
    <property type="term" value="P:galactose metabolic process"/>
    <property type="evidence" value="ECO:0007669"/>
    <property type="project" value="UniProtKB-UniRule"/>
</dbReference>
<evidence type="ECO:0000256" key="4">
    <source>
        <dbReference type="ARBA" id="ARBA00008706"/>
    </source>
</evidence>
<protein>
    <recommendedName>
        <fullName evidence="10">Galactose-1-phosphate uridylyltransferase</fullName>
        <shortName evidence="10">Gal-1-P uridylyltransferase</shortName>
        <ecNumber evidence="10">2.7.7.12</ecNumber>
    </recommendedName>
    <alternativeName>
        <fullName evidence="10">UDP-glucose--hexose-1-phosphate uridylyltransferase</fullName>
    </alternativeName>
</protein>
<comment type="subcellular location">
    <subcellularLocation>
        <location evidence="2 10">Cytoplasm</location>
    </subcellularLocation>
</comment>
<evidence type="ECO:0000256" key="3">
    <source>
        <dbReference type="ARBA" id="ARBA00004947"/>
    </source>
</evidence>
<dbReference type="HAMAP" id="MF_00571">
    <property type="entry name" value="GalP_UDP_trans"/>
    <property type="match status" value="1"/>
</dbReference>
<reference evidence="13 14" key="1">
    <citation type="submission" date="2014-12" db="EMBL/GenBank/DDBJ databases">
        <title>Comparative genomics of the lactic acid bacteria isolated from the honey bee gut.</title>
        <authorList>
            <person name="Ellegaard K.M."/>
            <person name="Tamarit D."/>
            <person name="Javelind E."/>
            <person name="Olofsson T."/>
            <person name="Andersson S.G."/>
            <person name="Vasquez A."/>
        </authorList>
    </citation>
    <scope>NUCLEOTIDE SEQUENCE [LARGE SCALE GENOMIC DNA]</scope>
    <source>
        <strain evidence="13 14">Hon2</strain>
    </source>
</reference>
<evidence type="ECO:0000256" key="9">
    <source>
        <dbReference type="ARBA" id="ARBA00023277"/>
    </source>
</evidence>
<evidence type="ECO:0000256" key="7">
    <source>
        <dbReference type="ARBA" id="ARBA00022695"/>
    </source>
</evidence>
<dbReference type="UniPathway" id="UPA00214"/>
<comment type="caution">
    <text evidence="13">The sequence shown here is derived from an EMBL/GenBank/DDBJ whole genome shotgun (WGS) entry which is preliminary data.</text>
</comment>
<evidence type="ECO:0000313" key="13">
    <source>
        <dbReference type="EMBL" id="KJY48209.1"/>
    </source>
</evidence>
<name>A0A0F4KQC9_9LACO</name>
<keyword evidence="9 10" id="KW-0119">Carbohydrate metabolism</keyword>
<evidence type="ECO:0000256" key="6">
    <source>
        <dbReference type="ARBA" id="ARBA00022679"/>
    </source>
</evidence>
<keyword evidence="5 10" id="KW-0963">Cytoplasm</keyword>
<dbReference type="HOGENOM" id="CLU_047799_0_0_9"/>
<dbReference type="Pfam" id="PF01087">
    <property type="entry name" value="GalP_UDP_transf"/>
    <property type="match status" value="1"/>
</dbReference>
<dbReference type="STRING" id="1218508.JG29_15550"/>
<dbReference type="PIRSF" id="PIRSF006005">
    <property type="entry name" value="GalT_BS"/>
    <property type="match status" value="1"/>
</dbReference>
<evidence type="ECO:0000256" key="8">
    <source>
        <dbReference type="ARBA" id="ARBA00023144"/>
    </source>
</evidence>
<dbReference type="InterPro" id="IPR005850">
    <property type="entry name" value="GalP_Utransf_C"/>
</dbReference>
<dbReference type="InterPro" id="IPR000766">
    <property type="entry name" value="GalP_uridyl_Trfase_II"/>
</dbReference>
<dbReference type="PROSITE" id="PS01163">
    <property type="entry name" value="GAL_P_UDP_TRANSF_II"/>
    <property type="match status" value="1"/>
</dbReference>